<accession>A0A7R8ZS75</accession>
<dbReference type="GO" id="GO:0005634">
    <property type="term" value="C:nucleus"/>
    <property type="evidence" value="ECO:0007669"/>
    <property type="project" value="TreeGrafter"/>
</dbReference>
<dbReference type="InterPro" id="IPR021843">
    <property type="entry name" value="PSME4_C"/>
</dbReference>
<protein>
    <submittedName>
        <fullName evidence="1">Uncharacterized protein</fullName>
    </submittedName>
</protein>
<evidence type="ECO:0000313" key="1">
    <source>
        <dbReference type="EMBL" id="CAD7235044.1"/>
    </source>
</evidence>
<gene>
    <name evidence="1" type="ORF">CTOB1V02_LOCUS12860</name>
</gene>
<dbReference type="PANTHER" id="PTHR32170">
    <property type="entry name" value="PROTEASOME ACTIVATOR COMPLEX SUBUNIT 4"/>
    <property type="match status" value="1"/>
</dbReference>
<name>A0A7R8ZS75_9CRUS</name>
<dbReference type="SUPFAM" id="SSF48371">
    <property type="entry name" value="ARM repeat"/>
    <property type="match status" value="1"/>
</dbReference>
<dbReference type="EMBL" id="OB670936">
    <property type="protein sequence ID" value="CAD7235044.1"/>
    <property type="molecule type" value="Genomic_DNA"/>
</dbReference>
<dbReference type="GO" id="GO:0016504">
    <property type="term" value="F:peptidase activator activity"/>
    <property type="evidence" value="ECO:0007669"/>
    <property type="project" value="InterPro"/>
</dbReference>
<dbReference type="InterPro" id="IPR035309">
    <property type="entry name" value="PSME4"/>
</dbReference>
<dbReference type="GO" id="GO:0005829">
    <property type="term" value="C:cytosol"/>
    <property type="evidence" value="ECO:0007669"/>
    <property type="project" value="TreeGrafter"/>
</dbReference>
<dbReference type="InterPro" id="IPR016024">
    <property type="entry name" value="ARM-type_fold"/>
</dbReference>
<reference evidence="1" key="1">
    <citation type="submission" date="2020-11" db="EMBL/GenBank/DDBJ databases">
        <authorList>
            <person name="Tran Van P."/>
        </authorList>
    </citation>
    <scope>NUCLEOTIDE SEQUENCE</scope>
</reference>
<dbReference type="GO" id="GO:0010499">
    <property type="term" value="P:proteasomal ubiquitin-independent protein catabolic process"/>
    <property type="evidence" value="ECO:0007669"/>
    <property type="project" value="TreeGrafter"/>
</dbReference>
<dbReference type="OrthoDB" id="6745665at2759"/>
<dbReference type="GO" id="GO:0070628">
    <property type="term" value="F:proteasome binding"/>
    <property type="evidence" value="ECO:0007669"/>
    <property type="project" value="InterPro"/>
</dbReference>
<proteinExistence type="predicted"/>
<dbReference type="AlphaFoldDB" id="A0A7R8ZS75"/>
<dbReference type="Pfam" id="PF11919">
    <property type="entry name" value="PSME4_C"/>
    <property type="match status" value="1"/>
</dbReference>
<dbReference type="PANTHER" id="PTHR32170:SF3">
    <property type="entry name" value="PROTEASOME ACTIVATOR COMPLEX SUBUNIT 4"/>
    <property type="match status" value="1"/>
</dbReference>
<organism evidence="1">
    <name type="scientific">Cyprideis torosa</name>
    <dbReference type="NCBI Taxonomy" id="163714"/>
    <lineage>
        <taxon>Eukaryota</taxon>
        <taxon>Metazoa</taxon>
        <taxon>Ecdysozoa</taxon>
        <taxon>Arthropoda</taxon>
        <taxon>Crustacea</taxon>
        <taxon>Oligostraca</taxon>
        <taxon>Ostracoda</taxon>
        <taxon>Podocopa</taxon>
        <taxon>Podocopida</taxon>
        <taxon>Cytherocopina</taxon>
        <taxon>Cytheroidea</taxon>
        <taxon>Cytherideidae</taxon>
        <taxon>Cyprideis</taxon>
    </lineage>
</organism>
<sequence>MVSTYLGSVGTLIPREFIALLPVLLTMQDAEFQVDVARDCKAAASKMCLLSGNLPILRLQLETLGDLLHRRIPMAASATMSEMGDSRLEEVEEEVEEEMFAEADVSMVSQEDDEVIGDAEAVEELSLTPSVHQGMKLYSSWKTRHNALLYLKVLMFRNLPLFVAAPELKEQVLSLVLVGLRDADSVEVRKTASLVLGWIFHAGFLFESDEQKLLEEFERDAEVDIKQSLPVKHGGILGLCAYVRAFPYDVPQRLPEVLMAVGKHVVDKEPIRTTVTKVLSDFKRTHYDNWRDHKSMFTEDQLAMLTDWLISPSYYA</sequence>